<dbReference type="PANTHER" id="PTHR12935">
    <property type="entry name" value="GAMMA-GLUTAMYLCYCLOTRANSFERASE"/>
    <property type="match status" value="1"/>
</dbReference>
<keyword evidence="5" id="KW-1185">Reference proteome</keyword>
<dbReference type="Proteomes" id="UP001221898">
    <property type="component" value="Unassembled WGS sequence"/>
</dbReference>
<dbReference type="CDD" id="cd06661">
    <property type="entry name" value="GGCT_like"/>
    <property type="match status" value="1"/>
</dbReference>
<evidence type="ECO:0000256" key="3">
    <source>
        <dbReference type="PIRSR" id="PIRSR617939-2"/>
    </source>
</evidence>
<reference evidence="4" key="1">
    <citation type="journal article" date="2023" name="Science">
        <title>Genome structures resolve the early diversification of teleost fishes.</title>
        <authorList>
            <person name="Parey E."/>
            <person name="Louis A."/>
            <person name="Montfort J."/>
            <person name="Bouchez O."/>
            <person name="Roques C."/>
            <person name="Iampietro C."/>
            <person name="Lluch J."/>
            <person name="Castinel A."/>
            <person name="Donnadieu C."/>
            <person name="Desvignes T."/>
            <person name="Floi Bucao C."/>
            <person name="Jouanno E."/>
            <person name="Wen M."/>
            <person name="Mejri S."/>
            <person name="Dirks R."/>
            <person name="Jansen H."/>
            <person name="Henkel C."/>
            <person name="Chen W.J."/>
            <person name="Zahm M."/>
            <person name="Cabau C."/>
            <person name="Klopp C."/>
            <person name="Thompson A.W."/>
            <person name="Robinson-Rechavi M."/>
            <person name="Braasch I."/>
            <person name="Lecointre G."/>
            <person name="Bobe J."/>
            <person name="Postlethwait J.H."/>
            <person name="Berthelot C."/>
            <person name="Roest Crollius H."/>
            <person name="Guiguen Y."/>
        </authorList>
    </citation>
    <scope>NUCLEOTIDE SEQUENCE</scope>
    <source>
        <strain evidence="4">NC1722</strain>
    </source>
</reference>
<accession>A0AAD7S4V9</accession>
<name>A0AAD7S4V9_9TELE</name>
<organism evidence="4 5">
    <name type="scientific">Aldrovandia affinis</name>
    <dbReference type="NCBI Taxonomy" id="143900"/>
    <lineage>
        <taxon>Eukaryota</taxon>
        <taxon>Metazoa</taxon>
        <taxon>Chordata</taxon>
        <taxon>Craniata</taxon>
        <taxon>Vertebrata</taxon>
        <taxon>Euteleostomi</taxon>
        <taxon>Actinopterygii</taxon>
        <taxon>Neopterygii</taxon>
        <taxon>Teleostei</taxon>
        <taxon>Notacanthiformes</taxon>
        <taxon>Halosauridae</taxon>
        <taxon>Aldrovandia</taxon>
    </lineage>
</organism>
<dbReference type="SUPFAM" id="SSF110857">
    <property type="entry name" value="Gamma-glutamyl cyclotransferase-like"/>
    <property type="match status" value="1"/>
</dbReference>
<feature type="binding site" evidence="3">
    <location>
        <position position="128"/>
    </location>
    <ligand>
        <name>substrate</name>
    </ligand>
</feature>
<protein>
    <recommendedName>
        <fullName evidence="6">Gamma-glutamylcyclotransferase</fullName>
    </recommendedName>
</protein>
<evidence type="ECO:0000313" key="4">
    <source>
        <dbReference type="EMBL" id="KAJ8395767.1"/>
    </source>
</evidence>
<gene>
    <name evidence="4" type="ORF">AAFF_G00028140</name>
</gene>
<feature type="binding site" evidence="3">
    <location>
        <begin position="9"/>
        <end position="14"/>
    </location>
    <ligand>
        <name>substrate</name>
    </ligand>
</feature>
<evidence type="ECO:0000256" key="1">
    <source>
        <dbReference type="ARBA" id="ARBA00023239"/>
    </source>
</evidence>
<keyword evidence="1" id="KW-0456">Lyase</keyword>
<dbReference type="PANTHER" id="PTHR12935:SF13">
    <property type="entry name" value="GAMMA-GLUTAMYLCYCLOTRANSFERASE"/>
    <property type="match status" value="1"/>
</dbReference>
<evidence type="ECO:0000313" key="5">
    <source>
        <dbReference type="Proteomes" id="UP001221898"/>
    </source>
</evidence>
<evidence type="ECO:0008006" key="6">
    <source>
        <dbReference type="Google" id="ProtNLM"/>
    </source>
</evidence>
<dbReference type="InterPro" id="IPR036568">
    <property type="entry name" value="GGCT-like_sf"/>
</dbReference>
<sequence>MASVTTFMYFAFGSNLLKERLQLRNPSATFQCIGRLKDYHLKFGFHGEQITNRWHGGVATIEESLGKDVWGVIWEMSNDNLDSLDKQEGVGVGIYHPIEVKVTTEEGEILCRTYQMNDFKANIPSPQYMQVMCLGAKQNGLPLDYLRMLETMETNDYSGPSILDDIKEAMELYQNNQHGHEVAASESEVN</sequence>
<comment type="caution">
    <text evidence="4">The sequence shown here is derived from an EMBL/GenBank/DDBJ whole genome shotgun (WGS) entry which is preliminary data.</text>
</comment>
<dbReference type="AlphaFoldDB" id="A0AAD7S4V9"/>
<dbReference type="Pfam" id="PF13772">
    <property type="entry name" value="AIG2_2"/>
    <property type="match status" value="1"/>
</dbReference>
<feature type="active site" description="Proton acceptor" evidence="2">
    <location>
        <position position="88"/>
    </location>
</feature>
<evidence type="ECO:0000256" key="2">
    <source>
        <dbReference type="PIRSR" id="PIRSR617939-1"/>
    </source>
</evidence>
<proteinExistence type="predicted"/>
<dbReference type="Gene3D" id="3.10.490.10">
    <property type="entry name" value="Gamma-glutamyl cyclotransferase-like"/>
    <property type="match status" value="1"/>
</dbReference>
<dbReference type="EMBL" id="JAINUG010000113">
    <property type="protein sequence ID" value="KAJ8395767.1"/>
    <property type="molecule type" value="Genomic_DNA"/>
</dbReference>
<dbReference type="InterPro" id="IPR017939">
    <property type="entry name" value="G-Glutamylcylcotransferase"/>
</dbReference>
<dbReference type="InterPro" id="IPR013024">
    <property type="entry name" value="GGCT-like"/>
</dbReference>
<dbReference type="GO" id="GO:0003839">
    <property type="term" value="F:gamma-glutamylcyclotransferase activity"/>
    <property type="evidence" value="ECO:0007669"/>
    <property type="project" value="InterPro"/>
</dbReference>